<dbReference type="SUPFAM" id="SSF69304">
    <property type="entry name" value="Tricorn protease N-terminal domain"/>
    <property type="match status" value="1"/>
</dbReference>
<dbReference type="Proteomes" id="UP001058003">
    <property type="component" value="Chromosome"/>
</dbReference>
<dbReference type="EMBL" id="CP073767">
    <property type="protein sequence ID" value="UWZ55082.1"/>
    <property type="molecule type" value="Genomic_DNA"/>
</dbReference>
<sequence length="645" mass="66047">MRRIAIGGVTLASVAATATAANAAHQGDVGMLTYNVGSTAYVANQDGSGPTVLASGVNGNGAWSPDGSRFAYAATDGSIKTVRHNGGTPLTLTDPQDGVAIDPSWSAYGQRVYFSRYGQLWYTSSDGTFWERSLGENPGGYNDINPSVSDANDVIFERSGSVYRYNPATPASPTLLVSGATNPDFAPGGDTFVYVSAGNVWTADSAGGNKTQLTTDGGASDPAFSADGASVVYSSGGSVKKVDVVSKQSATVKAGTAPTSQGVRTNVVQRVWGADGTDTAIATSQWNYLDAGATEDDRGRVPAGAVVLSRSDTYLDALVGSALAINKHAPLLITARGNTVEPRVLAEVKRVLGTSGDVYLLGGTLALPAGIESQLTSLGYSVHRLWGATHYDTAIEINKQITTDPQTAIVTTGANYYDALAAGAAAGANPDTVIVLTDGVNMPAASANYLNSLSPYYQNGGTAIVTAGGPGNSALENAYFRGQLYTWGDDWFYFPLVGNNEMDTAVALAQFFFAAPVAAAISTNRGWQDALTGGAMIGAAYGPLLLTNPNALYGPVATYLSEGAGSIVGGVMLGGYLALPDSLIGTIGNNIAVTGQWEFEDLTAQLSAAGGKTALRAQTVTPKADADGGATKVPGLTAVTPKAAK</sequence>
<evidence type="ECO:0000313" key="3">
    <source>
        <dbReference type="Proteomes" id="UP001058003"/>
    </source>
</evidence>
<dbReference type="AlphaFoldDB" id="A0A9Q9IFF8"/>
<name>A0A9Q9IFF8_9ACTN</name>
<dbReference type="InterPro" id="IPR011042">
    <property type="entry name" value="6-blade_b-propeller_TolB-like"/>
</dbReference>
<dbReference type="Gene3D" id="2.120.10.30">
    <property type="entry name" value="TolB, C-terminal domain"/>
    <property type="match status" value="1"/>
</dbReference>
<protein>
    <submittedName>
        <fullName evidence="2">Cell wall-binding repeat-containing protein</fullName>
    </submittedName>
</protein>
<dbReference type="Pfam" id="PF04122">
    <property type="entry name" value="CW_binding_2"/>
    <property type="match status" value="3"/>
</dbReference>
<dbReference type="Gene3D" id="2.120.10.60">
    <property type="entry name" value="Tricorn protease N-terminal domain"/>
    <property type="match status" value="1"/>
</dbReference>
<keyword evidence="1" id="KW-0732">Signal</keyword>
<proteinExistence type="predicted"/>
<organism evidence="2 3">
    <name type="scientific">Dactylosporangium aurantiacum</name>
    <dbReference type="NCBI Taxonomy" id="35754"/>
    <lineage>
        <taxon>Bacteria</taxon>
        <taxon>Bacillati</taxon>
        <taxon>Actinomycetota</taxon>
        <taxon>Actinomycetes</taxon>
        <taxon>Micromonosporales</taxon>
        <taxon>Micromonosporaceae</taxon>
        <taxon>Dactylosporangium</taxon>
    </lineage>
</organism>
<dbReference type="PANTHER" id="PTHR30032">
    <property type="entry name" value="N-ACETYLMURAMOYL-L-ALANINE AMIDASE-RELATED"/>
    <property type="match status" value="1"/>
</dbReference>
<reference evidence="2" key="1">
    <citation type="submission" date="2021-04" db="EMBL/GenBank/DDBJ databases">
        <title>Dactylosporangium aurantiacum NRRL B-8018 full assembly.</title>
        <authorList>
            <person name="Hartkoorn R.C."/>
            <person name="Beaudoing E."/>
            <person name="Hot D."/>
        </authorList>
    </citation>
    <scope>NUCLEOTIDE SEQUENCE</scope>
    <source>
        <strain evidence="2">NRRL B-8018</strain>
    </source>
</reference>
<evidence type="ECO:0000256" key="1">
    <source>
        <dbReference type="SAM" id="SignalP"/>
    </source>
</evidence>
<dbReference type="InterPro" id="IPR051922">
    <property type="entry name" value="Bact_Sporulation_Assoc"/>
</dbReference>
<dbReference type="InterPro" id="IPR007253">
    <property type="entry name" value="Cell_wall-bd_2"/>
</dbReference>
<dbReference type="InterPro" id="IPR011659">
    <property type="entry name" value="WD40"/>
</dbReference>
<feature type="signal peptide" evidence="1">
    <location>
        <begin position="1"/>
        <end position="20"/>
    </location>
</feature>
<dbReference type="PANTHER" id="PTHR30032:SF8">
    <property type="entry name" value="GERMINATION-SPECIFIC N-ACETYLMURAMOYL-L-ALANINE AMIDASE"/>
    <property type="match status" value="1"/>
</dbReference>
<accession>A0A9Q9IFF8</accession>
<dbReference type="Pfam" id="PF07676">
    <property type="entry name" value="PD40"/>
    <property type="match status" value="1"/>
</dbReference>
<dbReference type="KEGG" id="daur:Daura_02015"/>
<feature type="chain" id="PRO_5040270579" evidence="1">
    <location>
        <begin position="21"/>
        <end position="645"/>
    </location>
</feature>
<keyword evidence="3" id="KW-1185">Reference proteome</keyword>
<dbReference type="RefSeq" id="WP_162189893.1">
    <property type="nucleotide sequence ID" value="NZ_CP073767.1"/>
</dbReference>
<gene>
    <name evidence="2" type="ORF">Daura_02015</name>
</gene>
<evidence type="ECO:0000313" key="2">
    <source>
        <dbReference type="EMBL" id="UWZ55082.1"/>
    </source>
</evidence>